<name>A0A0S4RDG7_CAMHY</name>
<organism evidence="2 3">
    <name type="scientific">Campylobacter hyointestinalis subsp. hyointestinalis</name>
    <dbReference type="NCBI Taxonomy" id="91352"/>
    <lineage>
        <taxon>Bacteria</taxon>
        <taxon>Pseudomonadati</taxon>
        <taxon>Campylobacterota</taxon>
        <taxon>Epsilonproteobacteria</taxon>
        <taxon>Campylobacterales</taxon>
        <taxon>Campylobacteraceae</taxon>
        <taxon>Campylobacter</taxon>
    </lineage>
</organism>
<dbReference type="Proteomes" id="UP000052237">
    <property type="component" value="Unassembled WGS sequence"/>
</dbReference>
<reference evidence="2 3" key="1">
    <citation type="submission" date="2015-11" db="EMBL/GenBank/DDBJ databases">
        <authorList>
            <consortium name="Pathogen Informatics"/>
        </authorList>
    </citation>
    <scope>NUCLEOTIDE SEQUENCE [LARGE SCALE GENOMIC DNA]</scope>
    <source>
        <strain evidence="2 3">006A-0059</strain>
    </source>
</reference>
<feature type="transmembrane region" description="Helical" evidence="1">
    <location>
        <begin position="175"/>
        <end position="195"/>
    </location>
</feature>
<dbReference type="EC" id="2.6.1.-" evidence="2"/>
<sequence length="202" mass="22984">MQTNLNKKTKDEIFSLAYNYENKGLLIYSNFKDDNDIFAQILAIKKNGIILLESLASIKNCKLQNYDHQVITPSNLDEKLIVCLNYELELNEFYKNGVKDLDDDVKDLFFRLWATSNNEYIPALKQQLFNKNSANKSKNEHSTNDIQEFLDKANLIASGKASKDDLQNLLKNPNFSFFGGIAAGSLVGLMINEMINKGKNDE</sequence>
<evidence type="ECO:0000256" key="1">
    <source>
        <dbReference type="SAM" id="Phobius"/>
    </source>
</evidence>
<keyword evidence="1" id="KW-0812">Transmembrane</keyword>
<protein>
    <submittedName>
        <fullName evidence="2">Aminotransferase</fullName>
        <ecNumber evidence="2">2.6.1.-</ecNumber>
    </submittedName>
</protein>
<gene>
    <name evidence="2" type="ORF">ERS686654_00397</name>
</gene>
<dbReference type="GO" id="GO:0008483">
    <property type="term" value="F:transaminase activity"/>
    <property type="evidence" value="ECO:0007669"/>
    <property type="project" value="UniProtKB-KW"/>
</dbReference>
<proteinExistence type="predicted"/>
<dbReference type="EMBL" id="FAVB01000001">
    <property type="protein sequence ID" value="CUU72118.1"/>
    <property type="molecule type" value="Genomic_DNA"/>
</dbReference>
<comment type="caution">
    <text evidence="2">The sequence shown here is derived from an EMBL/GenBank/DDBJ whole genome shotgun (WGS) entry which is preliminary data.</text>
</comment>
<keyword evidence="2" id="KW-0808">Transferase</keyword>
<keyword evidence="1" id="KW-0472">Membrane</keyword>
<keyword evidence="3" id="KW-1185">Reference proteome</keyword>
<keyword evidence="2" id="KW-0032">Aminotransferase</keyword>
<dbReference type="RefSeq" id="WP_059434950.1">
    <property type="nucleotide sequence ID" value="NZ_FAVB01000001.1"/>
</dbReference>
<evidence type="ECO:0000313" key="2">
    <source>
        <dbReference type="EMBL" id="CUU72118.1"/>
    </source>
</evidence>
<accession>A0A0S4RDG7</accession>
<dbReference type="AlphaFoldDB" id="A0A0S4RDG7"/>
<keyword evidence="1" id="KW-1133">Transmembrane helix</keyword>
<evidence type="ECO:0000313" key="3">
    <source>
        <dbReference type="Proteomes" id="UP000052237"/>
    </source>
</evidence>